<dbReference type="InterPro" id="IPR038731">
    <property type="entry name" value="RgtA/B/C-like"/>
</dbReference>
<feature type="transmembrane region" description="Helical" evidence="8">
    <location>
        <begin position="298"/>
        <end position="321"/>
    </location>
</feature>
<dbReference type="AlphaFoldDB" id="A0A5Q2MML5"/>
<evidence type="ECO:0000256" key="2">
    <source>
        <dbReference type="ARBA" id="ARBA00022475"/>
    </source>
</evidence>
<keyword evidence="7 8" id="KW-0472">Membrane</keyword>
<evidence type="ECO:0000313" key="11">
    <source>
        <dbReference type="Proteomes" id="UP000392064"/>
    </source>
</evidence>
<sequence length="456" mass="48634">MTSAEPRRRSWPGLAQLVGPALLAALVGAWSITRPALWRDESVSVHFAREPLGDAWREWGEVDAVHAAYDLLLRLTIWIDPVELGVRLPSLVGFVVATVGVVLVGRRLMGRTAATCAGVVYAILPVTSRFAQEGRSYALVSMVAVLSALALLRMVERPSPGRVVAYSASVAVLGCLHLYALLLLAAHGAYVLLAARQIAREVALAWAGAAVVLLPLAVVAAGQRAGQLGWIRRPGLSELRGLVDQIGGTDVATVGLALLAVSGAWVLRRSPLPLLWAVLPVAVSWLVSQVQPVYADRYVLYVVPAVALLVGAGVDGVARVLGRGRPVALGAILVVVALAVLPGHRDIRAPDRRPDDLRSLTRDLAAEVAPGDAVVAVPASFLKFVDAYEGPFERLVVAQADSVPVAAERVWVVTRGYPSHRGAPELARLNRDFHREQVRSYGVTSLSLWTLRTPSA</sequence>
<evidence type="ECO:0000256" key="5">
    <source>
        <dbReference type="ARBA" id="ARBA00022692"/>
    </source>
</evidence>
<evidence type="ECO:0000256" key="6">
    <source>
        <dbReference type="ARBA" id="ARBA00022989"/>
    </source>
</evidence>
<keyword evidence="4" id="KW-0808">Transferase</keyword>
<dbReference type="RefSeq" id="WP_153654088.1">
    <property type="nucleotide sequence ID" value="NZ_CP045737.1"/>
</dbReference>
<evidence type="ECO:0000256" key="3">
    <source>
        <dbReference type="ARBA" id="ARBA00022676"/>
    </source>
</evidence>
<feature type="transmembrane region" description="Helical" evidence="8">
    <location>
        <begin position="242"/>
        <end position="267"/>
    </location>
</feature>
<dbReference type="KEGG" id="aef:GEV26_14220"/>
<name>A0A5Q2MML5_9ACTN</name>
<reference evidence="10 11" key="1">
    <citation type="submission" date="2019-11" db="EMBL/GenBank/DDBJ databases">
        <authorList>
            <person name="Li J."/>
        </authorList>
    </citation>
    <scope>NUCLEOTIDE SEQUENCE [LARGE SCALE GENOMIC DNA]</scope>
    <source>
        <strain evidence="10 11">MF47</strain>
    </source>
</reference>
<evidence type="ECO:0000259" key="9">
    <source>
        <dbReference type="Pfam" id="PF13231"/>
    </source>
</evidence>
<protein>
    <recommendedName>
        <fullName evidence="9">Glycosyltransferase RgtA/B/C/D-like domain-containing protein</fullName>
    </recommendedName>
</protein>
<feature type="transmembrane region" description="Helical" evidence="8">
    <location>
        <begin position="273"/>
        <end position="291"/>
    </location>
</feature>
<feature type="transmembrane region" description="Helical" evidence="8">
    <location>
        <begin position="84"/>
        <end position="105"/>
    </location>
</feature>
<keyword evidence="3" id="KW-0328">Glycosyltransferase</keyword>
<dbReference type="GO" id="GO:0010041">
    <property type="term" value="P:response to iron(III) ion"/>
    <property type="evidence" value="ECO:0007669"/>
    <property type="project" value="TreeGrafter"/>
</dbReference>
<feature type="transmembrane region" description="Helical" evidence="8">
    <location>
        <begin position="137"/>
        <end position="156"/>
    </location>
</feature>
<evidence type="ECO:0000313" key="10">
    <source>
        <dbReference type="EMBL" id="QGG42436.1"/>
    </source>
</evidence>
<feature type="domain" description="Glycosyltransferase RgtA/B/C/D-like" evidence="9">
    <location>
        <begin position="79"/>
        <end position="218"/>
    </location>
</feature>
<dbReference type="Proteomes" id="UP000392064">
    <property type="component" value="Chromosome"/>
</dbReference>
<evidence type="ECO:0000256" key="7">
    <source>
        <dbReference type="ARBA" id="ARBA00023136"/>
    </source>
</evidence>
<feature type="transmembrane region" description="Helical" evidence="8">
    <location>
        <begin position="327"/>
        <end position="344"/>
    </location>
</feature>
<keyword evidence="11" id="KW-1185">Reference proteome</keyword>
<evidence type="ECO:0000256" key="4">
    <source>
        <dbReference type="ARBA" id="ARBA00022679"/>
    </source>
</evidence>
<feature type="transmembrane region" description="Helical" evidence="8">
    <location>
        <begin position="163"/>
        <end position="190"/>
    </location>
</feature>
<keyword evidence="6 8" id="KW-1133">Transmembrane helix</keyword>
<comment type="subcellular location">
    <subcellularLocation>
        <location evidence="1">Cell membrane</location>
        <topology evidence="1">Multi-pass membrane protein</topology>
    </subcellularLocation>
</comment>
<gene>
    <name evidence="10" type="ORF">GEV26_14220</name>
</gene>
<feature type="transmembrane region" description="Helical" evidence="8">
    <location>
        <begin position="202"/>
        <end position="221"/>
    </location>
</feature>
<dbReference type="InterPro" id="IPR050297">
    <property type="entry name" value="LipidA_mod_glycosyltrf_83"/>
</dbReference>
<dbReference type="PANTHER" id="PTHR33908:SF3">
    <property type="entry name" value="UNDECAPRENYL PHOSPHATE-ALPHA-4-AMINO-4-DEOXY-L-ARABINOSE ARABINOSYL TRANSFERASE"/>
    <property type="match status" value="1"/>
</dbReference>
<dbReference type="GO" id="GO:0005886">
    <property type="term" value="C:plasma membrane"/>
    <property type="evidence" value="ECO:0007669"/>
    <property type="project" value="UniProtKB-SubCell"/>
</dbReference>
<keyword evidence="5 8" id="KW-0812">Transmembrane</keyword>
<dbReference type="EMBL" id="CP045737">
    <property type="protein sequence ID" value="QGG42436.1"/>
    <property type="molecule type" value="Genomic_DNA"/>
</dbReference>
<keyword evidence="2" id="KW-1003">Cell membrane</keyword>
<organism evidence="10 11">
    <name type="scientific">Aeromicrobium yanjiei</name>
    <dbReference type="NCBI Taxonomy" id="2662028"/>
    <lineage>
        <taxon>Bacteria</taxon>
        <taxon>Bacillati</taxon>
        <taxon>Actinomycetota</taxon>
        <taxon>Actinomycetes</taxon>
        <taxon>Propionibacteriales</taxon>
        <taxon>Nocardioidaceae</taxon>
        <taxon>Aeromicrobium</taxon>
    </lineage>
</organism>
<accession>A0A5Q2MML5</accession>
<evidence type="ECO:0000256" key="1">
    <source>
        <dbReference type="ARBA" id="ARBA00004651"/>
    </source>
</evidence>
<evidence type="ECO:0000256" key="8">
    <source>
        <dbReference type="SAM" id="Phobius"/>
    </source>
</evidence>
<proteinExistence type="predicted"/>
<dbReference type="PANTHER" id="PTHR33908">
    <property type="entry name" value="MANNOSYLTRANSFERASE YKCB-RELATED"/>
    <property type="match status" value="1"/>
</dbReference>
<dbReference type="Pfam" id="PF13231">
    <property type="entry name" value="PMT_2"/>
    <property type="match status" value="1"/>
</dbReference>
<dbReference type="GO" id="GO:0016763">
    <property type="term" value="F:pentosyltransferase activity"/>
    <property type="evidence" value="ECO:0007669"/>
    <property type="project" value="TreeGrafter"/>
</dbReference>
<dbReference type="GO" id="GO:0009103">
    <property type="term" value="P:lipopolysaccharide biosynthetic process"/>
    <property type="evidence" value="ECO:0007669"/>
    <property type="project" value="UniProtKB-ARBA"/>
</dbReference>